<dbReference type="Pfam" id="PF01098">
    <property type="entry name" value="FTSW_RODA_SPOVE"/>
    <property type="match status" value="1"/>
</dbReference>
<evidence type="ECO:0000313" key="8">
    <source>
        <dbReference type="Proteomes" id="UP001260980"/>
    </source>
</evidence>
<name>A0ABU3RKK7_9BACL</name>
<organism evidence="7 8">
    <name type="scientific">Paenibacillus violae</name>
    <dbReference type="NCBI Taxonomy" id="3077234"/>
    <lineage>
        <taxon>Bacteria</taxon>
        <taxon>Bacillati</taxon>
        <taxon>Bacillota</taxon>
        <taxon>Bacilli</taxon>
        <taxon>Bacillales</taxon>
        <taxon>Paenibacillaceae</taxon>
        <taxon>Paenibacillus</taxon>
    </lineage>
</organism>
<dbReference type="RefSeq" id="WP_315954803.1">
    <property type="nucleotide sequence ID" value="NZ_JAWCUD010000011.1"/>
</dbReference>
<accession>A0ABU3RKK7</accession>
<feature type="transmembrane region" description="Helical" evidence="6">
    <location>
        <begin position="66"/>
        <end position="86"/>
    </location>
</feature>
<dbReference type="EMBL" id="JAWCUD010000011">
    <property type="protein sequence ID" value="MDU0204830.1"/>
    <property type="molecule type" value="Genomic_DNA"/>
</dbReference>
<sequence>MLLTSILVGFVILMVFSTSEASASWKFHSFIYFTERQAIWGLIGTFSMLIVMNIPYQMYQKWSRLIFVLILIILGLVIVFGTKINGHRSWFGVGSFGIQPTEFAKLGLIIYLAALINIAATIVIVVEEQTFCSFLELVFPCFQ</sequence>
<reference evidence="7 8" key="1">
    <citation type="submission" date="2023-10" db="EMBL/GenBank/DDBJ databases">
        <title>Paenibacillus strain PFR10 Genome sequencing and assembly.</title>
        <authorList>
            <person name="Kim I."/>
        </authorList>
    </citation>
    <scope>NUCLEOTIDE SEQUENCE [LARGE SCALE GENOMIC DNA]</scope>
    <source>
        <strain evidence="7 8">PFR10</strain>
    </source>
</reference>
<protein>
    <submittedName>
        <fullName evidence="7">FtsW/RodA/SpoVE family cell cycle protein</fullName>
    </submittedName>
</protein>
<keyword evidence="5 6" id="KW-0472">Membrane</keyword>
<evidence type="ECO:0000256" key="6">
    <source>
        <dbReference type="SAM" id="Phobius"/>
    </source>
</evidence>
<comment type="subcellular location">
    <subcellularLocation>
        <location evidence="1">Membrane</location>
        <topology evidence="1">Multi-pass membrane protein</topology>
    </subcellularLocation>
</comment>
<evidence type="ECO:0000313" key="7">
    <source>
        <dbReference type="EMBL" id="MDU0204830.1"/>
    </source>
</evidence>
<feature type="transmembrane region" description="Helical" evidence="6">
    <location>
        <begin position="37"/>
        <end position="54"/>
    </location>
</feature>
<keyword evidence="2 6" id="KW-0812">Transmembrane</keyword>
<evidence type="ECO:0000256" key="1">
    <source>
        <dbReference type="ARBA" id="ARBA00004141"/>
    </source>
</evidence>
<evidence type="ECO:0000256" key="4">
    <source>
        <dbReference type="ARBA" id="ARBA00022989"/>
    </source>
</evidence>
<keyword evidence="4 6" id="KW-1133">Transmembrane helix</keyword>
<dbReference type="InterPro" id="IPR001182">
    <property type="entry name" value="FtsW/RodA"/>
</dbReference>
<dbReference type="Proteomes" id="UP001260980">
    <property type="component" value="Unassembled WGS sequence"/>
</dbReference>
<dbReference type="PANTHER" id="PTHR30474">
    <property type="entry name" value="CELL CYCLE PROTEIN"/>
    <property type="match status" value="1"/>
</dbReference>
<evidence type="ECO:0000256" key="2">
    <source>
        <dbReference type="ARBA" id="ARBA00022692"/>
    </source>
</evidence>
<evidence type="ECO:0000256" key="3">
    <source>
        <dbReference type="ARBA" id="ARBA00022960"/>
    </source>
</evidence>
<keyword evidence="3" id="KW-0133">Cell shape</keyword>
<gene>
    <name evidence="7" type="ORF">RQP52_27490</name>
</gene>
<comment type="caution">
    <text evidence="7">The sequence shown here is derived from an EMBL/GenBank/DDBJ whole genome shotgun (WGS) entry which is preliminary data.</text>
</comment>
<keyword evidence="8" id="KW-1185">Reference proteome</keyword>
<dbReference type="PANTHER" id="PTHR30474:SF13">
    <property type="entry name" value="STAGE V SPORULATION PROTEIN E"/>
    <property type="match status" value="1"/>
</dbReference>
<proteinExistence type="predicted"/>
<feature type="transmembrane region" description="Helical" evidence="6">
    <location>
        <begin position="106"/>
        <end position="126"/>
    </location>
</feature>
<evidence type="ECO:0000256" key="5">
    <source>
        <dbReference type="ARBA" id="ARBA00023136"/>
    </source>
</evidence>